<dbReference type="GO" id="GO:0015808">
    <property type="term" value="P:L-alanine transport"/>
    <property type="evidence" value="ECO:0007669"/>
    <property type="project" value="TreeGrafter"/>
</dbReference>
<dbReference type="PANTHER" id="PTHR45772:SF7">
    <property type="entry name" value="AMINO ACID ABC TRANSPORTER ATP-BINDING PROTEIN"/>
    <property type="match status" value="1"/>
</dbReference>
<dbReference type="InterPro" id="IPR003439">
    <property type="entry name" value="ABC_transporter-like_ATP-bd"/>
</dbReference>
<feature type="domain" description="ABC transporter" evidence="4">
    <location>
        <begin position="20"/>
        <end position="82"/>
    </location>
</feature>
<keyword evidence="3" id="KW-0067">ATP-binding</keyword>
<evidence type="ECO:0000259" key="4">
    <source>
        <dbReference type="Pfam" id="PF00005"/>
    </source>
</evidence>
<accession>X1B0X8</accession>
<dbReference type="GO" id="GO:0015188">
    <property type="term" value="F:L-isoleucine transmembrane transporter activity"/>
    <property type="evidence" value="ECO:0007669"/>
    <property type="project" value="TreeGrafter"/>
</dbReference>
<dbReference type="InterPro" id="IPR027417">
    <property type="entry name" value="P-loop_NTPase"/>
</dbReference>
<dbReference type="EMBL" id="BART01018411">
    <property type="protein sequence ID" value="GAG74977.1"/>
    <property type="molecule type" value="Genomic_DNA"/>
</dbReference>
<dbReference type="SUPFAM" id="SSF52540">
    <property type="entry name" value="P-loop containing nucleoside triphosphate hydrolases"/>
    <property type="match status" value="1"/>
</dbReference>
<dbReference type="AlphaFoldDB" id="X1B0X8"/>
<gene>
    <name evidence="5" type="ORF">S01H4_34763</name>
</gene>
<proteinExistence type="predicted"/>
<evidence type="ECO:0000256" key="3">
    <source>
        <dbReference type="ARBA" id="ARBA00022840"/>
    </source>
</evidence>
<keyword evidence="1" id="KW-0813">Transport</keyword>
<dbReference type="GO" id="GO:0005524">
    <property type="term" value="F:ATP binding"/>
    <property type="evidence" value="ECO:0007669"/>
    <property type="project" value="UniProtKB-KW"/>
</dbReference>
<dbReference type="GO" id="GO:0042941">
    <property type="term" value="P:D-alanine transmembrane transport"/>
    <property type="evidence" value="ECO:0007669"/>
    <property type="project" value="TreeGrafter"/>
</dbReference>
<feature type="non-terminal residue" evidence="5">
    <location>
        <position position="164"/>
    </location>
</feature>
<dbReference type="PANTHER" id="PTHR45772">
    <property type="entry name" value="CONSERVED COMPONENT OF ABC TRANSPORTER FOR NATURAL AMINO ACIDS-RELATED"/>
    <property type="match status" value="1"/>
</dbReference>
<evidence type="ECO:0000256" key="2">
    <source>
        <dbReference type="ARBA" id="ARBA00022741"/>
    </source>
</evidence>
<keyword evidence="2" id="KW-0547">Nucleotide-binding</keyword>
<dbReference type="Pfam" id="PF00005">
    <property type="entry name" value="ABC_tran"/>
    <property type="match status" value="1"/>
</dbReference>
<reference evidence="5" key="1">
    <citation type="journal article" date="2014" name="Front. Microbiol.">
        <title>High frequency of phylogenetically diverse reductive dehalogenase-homologous genes in deep subseafloor sedimentary metagenomes.</title>
        <authorList>
            <person name="Kawai M."/>
            <person name="Futagami T."/>
            <person name="Toyoda A."/>
            <person name="Takaki Y."/>
            <person name="Nishi S."/>
            <person name="Hori S."/>
            <person name="Arai W."/>
            <person name="Tsubouchi T."/>
            <person name="Morono Y."/>
            <person name="Uchiyama I."/>
            <person name="Ito T."/>
            <person name="Fujiyama A."/>
            <person name="Inagaki F."/>
            <person name="Takami H."/>
        </authorList>
    </citation>
    <scope>NUCLEOTIDE SEQUENCE</scope>
    <source>
        <strain evidence="5">Expedition CK06-06</strain>
    </source>
</reference>
<protein>
    <recommendedName>
        <fullName evidence="4">ABC transporter domain-containing protein</fullName>
    </recommendedName>
</protein>
<evidence type="ECO:0000256" key="1">
    <source>
        <dbReference type="ARBA" id="ARBA00022448"/>
    </source>
</evidence>
<dbReference type="GO" id="GO:0005886">
    <property type="term" value="C:plasma membrane"/>
    <property type="evidence" value="ECO:0007669"/>
    <property type="project" value="TreeGrafter"/>
</dbReference>
<dbReference type="GO" id="GO:1903805">
    <property type="term" value="P:L-valine import across plasma membrane"/>
    <property type="evidence" value="ECO:0007669"/>
    <property type="project" value="TreeGrafter"/>
</dbReference>
<dbReference type="GO" id="GO:0015192">
    <property type="term" value="F:L-phenylalanine transmembrane transporter activity"/>
    <property type="evidence" value="ECO:0007669"/>
    <property type="project" value="TreeGrafter"/>
</dbReference>
<evidence type="ECO:0000313" key="5">
    <source>
        <dbReference type="EMBL" id="GAG74977.1"/>
    </source>
</evidence>
<dbReference type="GO" id="GO:1903806">
    <property type="term" value="P:L-isoleucine import across plasma membrane"/>
    <property type="evidence" value="ECO:0007669"/>
    <property type="project" value="TreeGrafter"/>
</dbReference>
<dbReference type="InterPro" id="IPR051120">
    <property type="entry name" value="ABC_AA/LPS_Transport"/>
</dbReference>
<dbReference type="GO" id="GO:0016887">
    <property type="term" value="F:ATP hydrolysis activity"/>
    <property type="evidence" value="ECO:0007669"/>
    <property type="project" value="InterPro"/>
</dbReference>
<name>X1B0X8_9ZZZZ</name>
<sequence>MGTILEVKNLTKKFGGLTAVNDVSFEIRRGEFLGLIGPNGAGKTTLFNLIFGSEKPSSGTVRFDGRDITGMKPYKIVNLGIADSASFPIFPKDLTASRRILQSSSSRYSIILSTEFSPDFSPISPNTNIELNLIERISLSIFFITSPITDESFSILDKLNQFLH</sequence>
<dbReference type="Gene3D" id="3.40.50.300">
    <property type="entry name" value="P-loop containing nucleotide triphosphate hydrolases"/>
    <property type="match status" value="1"/>
</dbReference>
<organism evidence="5">
    <name type="scientific">marine sediment metagenome</name>
    <dbReference type="NCBI Taxonomy" id="412755"/>
    <lineage>
        <taxon>unclassified sequences</taxon>
        <taxon>metagenomes</taxon>
        <taxon>ecological metagenomes</taxon>
    </lineage>
</organism>
<comment type="caution">
    <text evidence="5">The sequence shown here is derived from an EMBL/GenBank/DDBJ whole genome shotgun (WGS) entry which is preliminary data.</text>
</comment>
<dbReference type="GO" id="GO:0005304">
    <property type="term" value="F:L-valine transmembrane transporter activity"/>
    <property type="evidence" value="ECO:0007669"/>
    <property type="project" value="TreeGrafter"/>
</dbReference>